<name>A0A0F9H437_9ZZZZ</name>
<comment type="caution">
    <text evidence="2">The sequence shown here is derived from an EMBL/GenBank/DDBJ whole genome shotgun (WGS) entry which is preliminary data.</text>
</comment>
<reference evidence="2" key="1">
    <citation type="journal article" date="2015" name="Nature">
        <title>Complex archaea that bridge the gap between prokaryotes and eukaryotes.</title>
        <authorList>
            <person name="Spang A."/>
            <person name="Saw J.H."/>
            <person name="Jorgensen S.L."/>
            <person name="Zaremba-Niedzwiedzka K."/>
            <person name="Martijn J."/>
            <person name="Lind A.E."/>
            <person name="van Eijk R."/>
            <person name="Schleper C."/>
            <person name="Guy L."/>
            <person name="Ettema T.J."/>
        </authorList>
    </citation>
    <scope>NUCLEOTIDE SEQUENCE</scope>
</reference>
<evidence type="ECO:0000256" key="1">
    <source>
        <dbReference type="SAM" id="Coils"/>
    </source>
</evidence>
<dbReference type="AlphaFoldDB" id="A0A0F9H437"/>
<gene>
    <name evidence="2" type="ORF">LCGC14_2044960</name>
</gene>
<dbReference type="EMBL" id="LAZR01024048">
    <property type="protein sequence ID" value="KKL76425.1"/>
    <property type="molecule type" value="Genomic_DNA"/>
</dbReference>
<organism evidence="2">
    <name type="scientific">marine sediment metagenome</name>
    <dbReference type="NCBI Taxonomy" id="412755"/>
    <lineage>
        <taxon>unclassified sequences</taxon>
        <taxon>metagenomes</taxon>
        <taxon>ecological metagenomes</taxon>
    </lineage>
</organism>
<keyword evidence="1" id="KW-0175">Coiled coil</keyword>
<sequence length="57" mass="6771">MQALWFAERIDKVHERVIALIEENAQLREQLAEAQRAIDVERTLKELTELYKKAYKA</sequence>
<feature type="non-terminal residue" evidence="2">
    <location>
        <position position="57"/>
    </location>
</feature>
<evidence type="ECO:0000313" key="2">
    <source>
        <dbReference type="EMBL" id="KKL76425.1"/>
    </source>
</evidence>
<accession>A0A0F9H437</accession>
<feature type="coiled-coil region" evidence="1">
    <location>
        <begin position="10"/>
        <end position="44"/>
    </location>
</feature>
<protein>
    <submittedName>
        <fullName evidence="2">Uncharacterized protein</fullName>
    </submittedName>
</protein>
<proteinExistence type="predicted"/>